<keyword evidence="4" id="KW-1185">Reference proteome</keyword>
<gene>
    <name evidence="3" type="ORF">EKN06_05660</name>
</gene>
<dbReference type="EMBL" id="RXOL01000001">
    <property type="protein sequence ID" value="RVQ69645.1"/>
    <property type="molecule type" value="Genomic_DNA"/>
</dbReference>
<evidence type="ECO:0000313" key="3">
    <source>
        <dbReference type="EMBL" id="RVQ69645.1"/>
    </source>
</evidence>
<dbReference type="Proteomes" id="UP000283003">
    <property type="component" value="Unassembled WGS sequence"/>
</dbReference>
<name>A0A437H1Y2_9SPHN</name>
<comment type="caution">
    <text evidence="3">The sequence shown here is derived from an EMBL/GenBank/DDBJ whole genome shotgun (WGS) entry which is preliminary data.</text>
</comment>
<proteinExistence type="inferred from homology"/>
<evidence type="ECO:0000313" key="4">
    <source>
        <dbReference type="Proteomes" id="UP000283003"/>
    </source>
</evidence>
<dbReference type="PANTHER" id="PTHR45024">
    <property type="entry name" value="DEHYDROGENASES, SHORT CHAIN"/>
    <property type="match status" value="1"/>
</dbReference>
<dbReference type="Gene3D" id="3.40.50.720">
    <property type="entry name" value="NAD(P)-binding Rossmann-like Domain"/>
    <property type="match status" value="1"/>
</dbReference>
<dbReference type="PRINTS" id="PR00080">
    <property type="entry name" value="SDRFAMILY"/>
</dbReference>
<evidence type="ECO:0000256" key="1">
    <source>
        <dbReference type="ARBA" id="ARBA00006484"/>
    </source>
</evidence>
<sequence length="360" mass="39472">MRRSRDYSRSISPENCLKAQTTIRFLSLDTPLRRYRNREFSKATPFLLARCLRRLLLSFQKTRIVEGRRIGTSSRQGHHCDRRRYWHRTGNRFDARGKGARLIVNDSARDAADNVVDEIHSNGGAAFAEYSAVGTPASASAITDAVASRFGRIDILVNNAGISRPAPFGQDSDADIELVFAVNLLGPYSLMRRVWPMMIAQGGGTIVNTASSAALGSGASGAYAPSKAGIIGLTKEAAIAGEEYVIRVNAIMPSAWTTLLDKHPDESFRNWMQQHFPPRMVAAATTFLASPQCDLNGQILIVGGGYVSRLCFSIDAGITDKDLTPEALESNIDAIALGSPIRELMFQRDLQDVYFGLFPR</sequence>
<dbReference type="PANTHER" id="PTHR45024:SF2">
    <property type="entry name" value="SCP2 DOMAIN-CONTAINING PROTEIN"/>
    <property type="match status" value="1"/>
</dbReference>
<dbReference type="OrthoDB" id="9804774at2"/>
<dbReference type="InterPro" id="IPR051687">
    <property type="entry name" value="Peroxisomal_Beta-Oxidation"/>
</dbReference>
<dbReference type="GO" id="GO:0016491">
    <property type="term" value="F:oxidoreductase activity"/>
    <property type="evidence" value="ECO:0007669"/>
    <property type="project" value="UniProtKB-KW"/>
</dbReference>
<evidence type="ECO:0000256" key="2">
    <source>
        <dbReference type="ARBA" id="ARBA00023002"/>
    </source>
</evidence>
<dbReference type="InterPro" id="IPR036291">
    <property type="entry name" value="NAD(P)-bd_dom_sf"/>
</dbReference>
<organism evidence="3 4">
    <name type="scientific">Croceicoccus ponticola</name>
    <dbReference type="NCBI Taxonomy" id="2217664"/>
    <lineage>
        <taxon>Bacteria</taxon>
        <taxon>Pseudomonadati</taxon>
        <taxon>Pseudomonadota</taxon>
        <taxon>Alphaproteobacteria</taxon>
        <taxon>Sphingomonadales</taxon>
        <taxon>Erythrobacteraceae</taxon>
        <taxon>Croceicoccus</taxon>
    </lineage>
</organism>
<keyword evidence="2" id="KW-0560">Oxidoreductase</keyword>
<dbReference type="PRINTS" id="PR00081">
    <property type="entry name" value="GDHRDH"/>
</dbReference>
<dbReference type="SUPFAM" id="SSF51735">
    <property type="entry name" value="NAD(P)-binding Rossmann-fold domains"/>
    <property type="match status" value="1"/>
</dbReference>
<reference evidence="3 4" key="1">
    <citation type="submission" date="2018-12" db="EMBL/GenBank/DDBJ databases">
        <title>Croceicoccus ponticola sp. nov., a lipolytic bacterium isolated from seawater.</title>
        <authorList>
            <person name="Yoon J.-H."/>
        </authorList>
    </citation>
    <scope>NUCLEOTIDE SEQUENCE [LARGE SCALE GENOMIC DNA]</scope>
    <source>
        <strain evidence="3 4">GM-16</strain>
    </source>
</reference>
<dbReference type="InterPro" id="IPR002347">
    <property type="entry name" value="SDR_fam"/>
</dbReference>
<protein>
    <submittedName>
        <fullName evidence="3">SDR family oxidoreductase</fullName>
    </submittedName>
</protein>
<dbReference type="AlphaFoldDB" id="A0A437H1Y2"/>
<accession>A0A437H1Y2</accession>
<dbReference type="Pfam" id="PF13561">
    <property type="entry name" value="adh_short_C2"/>
    <property type="match status" value="1"/>
</dbReference>
<comment type="similarity">
    <text evidence="1">Belongs to the short-chain dehydrogenases/reductases (SDR) family.</text>
</comment>